<evidence type="ECO:0000313" key="9">
    <source>
        <dbReference type="RefSeq" id="XP_018014434.1"/>
    </source>
</evidence>
<evidence type="ECO:0000256" key="4">
    <source>
        <dbReference type="ARBA" id="ARBA00023136"/>
    </source>
</evidence>
<reference evidence="9" key="1">
    <citation type="submission" date="2025-08" db="UniProtKB">
        <authorList>
            <consortium name="RefSeq"/>
        </authorList>
    </citation>
    <scope>IDENTIFICATION</scope>
    <source>
        <tissue evidence="9">Whole organism</tissue>
    </source>
</reference>
<keyword evidence="8" id="KW-1185">Reference proteome</keyword>
<feature type="transmembrane region" description="Helical" evidence="6">
    <location>
        <begin position="62"/>
        <end position="82"/>
    </location>
</feature>
<dbReference type="InterPro" id="IPR009436">
    <property type="entry name" value="AGTRAP"/>
</dbReference>
<sequence>MALRIPYAPLKVVFFIHLILMVWASESMWLPTSYLGYNGLLLLMILWTIHSRDSEEGPFMGIMVNAVSIVLDLVTMGVFWPTSLSSGLRWFGSLCTVGNLLMRPISSYMLYRILIDRAATYGNFSLPAGLDNLFQGTGLGASRNPYEDIDQPSHSQTLGPHTPDSAMPPQQPYQPKPQDPLSYNSA</sequence>
<feature type="chain" id="PRO_5034862112" evidence="7">
    <location>
        <begin position="25"/>
        <end position="186"/>
    </location>
</feature>
<accession>A0A8B7NL92</accession>
<feature type="transmembrane region" description="Helical" evidence="6">
    <location>
        <begin position="88"/>
        <end position="111"/>
    </location>
</feature>
<evidence type="ECO:0000256" key="6">
    <source>
        <dbReference type="SAM" id="Phobius"/>
    </source>
</evidence>
<dbReference type="RefSeq" id="XP_018014434.1">
    <property type="nucleotide sequence ID" value="XM_018158945.2"/>
</dbReference>
<dbReference type="GO" id="GO:0005886">
    <property type="term" value="C:plasma membrane"/>
    <property type="evidence" value="ECO:0007669"/>
    <property type="project" value="TreeGrafter"/>
</dbReference>
<feature type="compositionally biased region" description="Pro residues" evidence="5">
    <location>
        <begin position="169"/>
        <end position="178"/>
    </location>
</feature>
<dbReference type="OrthoDB" id="8191171at2759"/>
<feature type="region of interest" description="Disordered" evidence="5">
    <location>
        <begin position="144"/>
        <end position="186"/>
    </location>
</feature>
<dbReference type="PANTHER" id="PTHR16521:SF3">
    <property type="entry name" value="TYPE-1 ANGIOTENSIN II RECEPTOR-ASSOCIATED PROTEIN"/>
    <property type="match status" value="1"/>
</dbReference>
<evidence type="ECO:0000313" key="8">
    <source>
        <dbReference type="Proteomes" id="UP000694843"/>
    </source>
</evidence>
<feature type="signal peptide" evidence="7">
    <location>
        <begin position="1"/>
        <end position="24"/>
    </location>
</feature>
<feature type="transmembrane region" description="Helical" evidence="6">
    <location>
        <begin position="34"/>
        <end position="50"/>
    </location>
</feature>
<name>A0A8B7NL92_HYAAZ</name>
<dbReference type="Pfam" id="PF06396">
    <property type="entry name" value="AGTRAP"/>
    <property type="match status" value="1"/>
</dbReference>
<evidence type="ECO:0000256" key="7">
    <source>
        <dbReference type="SAM" id="SignalP"/>
    </source>
</evidence>
<evidence type="ECO:0000256" key="5">
    <source>
        <dbReference type="SAM" id="MobiDB-lite"/>
    </source>
</evidence>
<protein>
    <submittedName>
        <fullName evidence="9">Uncharacterized protein LOC108671395</fullName>
    </submittedName>
</protein>
<dbReference type="GO" id="GO:0038166">
    <property type="term" value="P:angiotensin-activated signaling pathway"/>
    <property type="evidence" value="ECO:0007669"/>
    <property type="project" value="InterPro"/>
</dbReference>
<dbReference type="SMART" id="SM00805">
    <property type="entry name" value="AGTRAP"/>
    <property type="match status" value="1"/>
</dbReference>
<dbReference type="PANTHER" id="PTHR16521">
    <property type="entry name" value="TYPE-1 ANGIOTENSIN II RECEPTOR-ASSOCIATED PROTEIN"/>
    <property type="match status" value="1"/>
</dbReference>
<evidence type="ECO:0000256" key="1">
    <source>
        <dbReference type="ARBA" id="ARBA00004141"/>
    </source>
</evidence>
<comment type="subcellular location">
    <subcellularLocation>
        <location evidence="1">Membrane</location>
        <topology evidence="1">Multi-pass membrane protein</topology>
    </subcellularLocation>
</comment>
<gene>
    <name evidence="9" type="primary">LOC108671395</name>
</gene>
<dbReference type="AlphaFoldDB" id="A0A8B7NL92"/>
<dbReference type="KEGG" id="hazt:108671395"/>
<evidence type="ECO:0000256" key="3">
    <source>
        <dbReference type="ARBA" id="ARBA00022989"/>
    </source>
</evidence>
<organism evidence="8 9">
    <name type="scientific">Hyalella azteca</name>
    <name type="common">Amphipod</name>
    <dbReference type="NCBI Taxonomy" id="294128"/>
    <lineage>
        <taxon>Eukaryota</taxon>
        <taxon>Metazoa</taxon>
        <taxon>Ecdysozoa</taxon>
        <taxon>Arthropoda</taxon>
        <taxon>Crustacea</taxon>
        <taxon>Multicrustacea</taxon>
        <taxon>Malacostraca</taxon>
        <taxon>Eumalacostraca</taxon>
        <taxon>Peracarida</taxon>
        <taxon>Amphipoda</taxon>
        <taxon>Senticaudata</taxon>
        <taxon>Talitrida</taxon>
        <taxon>Talitroidea</taxon>
        <taxon>Hyalellidae</taxon>
        <taxon>Hyalella</taxon>
    </lineage>
</organism>
<proteinExistence type="predicted"/>
<keyword evidence="4 6" id="KW-0472">Membrane</keyword>
<keyword evidence="3 6" id="KW-1133">Transmembrane helix</keyword>
<dbReference type="OMA" id="MLAWAIH"/>
<evidence type="ECO:0000256" key="2">
    <source>
        <dbReference type="ARBA" id="ARBA00022692"/>
    </source>
</evidence>
<dbReference type="Proteomes" id="UP000694843">
    <property type="component" value="Unplaced"/>
</dbReference>
<keyword evidence="7" id="KW-0732">Signal</keyword>
<dbReference type="GeneID" id="108671395"/>
<keyword evidence="2 6" id="KW-0812">Transmembrane</keyword>